<dbReference type="NCBIfam" id="TIGR00029">
    <property type="entry name" value="S20"/>
    <property type="match status" value="1"/>
</dbReference>
<keyword evidence="9" id="KW-0687">Ribonucleoprotein</keyword>
<evidence type="ECO:0000256" key="1">
    <source>
        <dbReference type="ARBA" id="ARBA00004229"/>
    </source>
</evidence>
<dbReference type="EMBL" id="LT934115">
    <property type="protein sequence ID" value="VAH63289.1"/>
    <property type="molecule type" value="Genomic_DNA"/>
</dbReference>
<organism evidence="13 14">
    <name type="scientific">Triticum turgidum subsp. durum</name>
    <name type="common">Durum wheat</name>
    <name type="synonym">Triticum durum</name>
    <dbReference type="NCBI Taxonomy" id="4567"/>
    <lineage>
        <taxon>Eukaryota</taxon>
        <taxon>Viridiplantae</taxon>
        <taxon>Streptophyta</taxon>
        <taxon>Embryophyta</taxon>
        <taxon>Tracheophyta</taxon>
        <taxon>Spermatophyta</taxon>
        <taxon>Magnoliopsida</taxon>
        <taxon>Liliopsida</taxon>
        <taxon>Poales</taxon>
        <taxon>Poaceae</taxon>
        <taxon>BOP clade</taxon>
        <taxon>Pooideae</taxon>
        <taxon>Triticodae</taxon>
        <taxon>Triticeae</taxon>
        <taxon>Triticinae</taxon>
        <taxon>Triticum</taxon>
    </lineage>
</organism>
<dbReference type="FunFam" id="1.20.58.110:FF:000003">
    <property type="entry name" value="30S ribosomal protein S20, chloroplastic"/>
    <property type="match status" value="1"/>
</dbReference>
<evidence type="ECO:0000256" key="4">
    <source>
        <dbReference type="ARBA" id="ARBA00022640"/>
    </source>
</evidence>
<dbReference type="GO" id="GO:0009507">
    <property type="term" value="C:chloroplast"/>
    <property type="evidence" value="ECO:0007669"/>
    <property type="project" value="UniProtKB-SubCell"/>
</dbReference>
<feature type="compositionally biased region" description="Basic and acidic residues" evidence="12">
    <location>
        <begin position="251"/>
        <end position="265"/>
    </location>
</feature>
<evidence type="ECO:0000256" key="8">
    <source>
        <dbReference type="ARBA" id="ARBA00022980"/>
    </source>
</evidence>
<evidence type="ECO:0000256" key="6">
    <source>
        <dbReference type="ARBA" id="ARBA00022884"/>
    </source>
</evidence>
<dbReference type="GO" id="GO:0015935">
    <property type="term" value="C:small ribosomal subunit"/>
    <property type="evidence" value="ECO:0007669"/>
    <property type="project" value="TreeGrafter"/>
</dbReference>
<evidence type="ECO:0000256" key="11">
    <source>
        <dbReference type="ARBA" id="ARBA00078122"/>
    </source>
</evidence>
<dbReference type="GO" id="GO:0006412">
    <property type="term" value="P:translation"/>
    <property type="evidence" value="ECO:0007669"/>
    <property type="project" value="InterPro"/>
</dbReference>
<comment type="similarity">
    <text evidence="2">Belongs to the bacterial ribosomal protein bS20 family.</text>
</comment>
<feature type="compositionally biased region" description="Basic and acidic residues" evidence="12">
    <location>
        <begin position="81"/>
        <end position="91"/>
    </location>
</feature>
<comment type="subcellular location">
    <subcellularLocation>
        <location evidence="1">Plastid</location>
        <location evidence="1">Chloroplast</location>
    </subcellularLocation>
</comment>
<feature type="region of interest" description="Disordered" evidence="12">
    <location>
        <begin position="251"/>
        <end position="285"/>
    </location>
</feature>
<evidence type="ECO:0000256" key="9">
    <source>
        <dbReference type="ARBA" id="ARBA00023274"/>
    </source>
</evidence>
<feature type="region of interest" description="Disordered" evidence="12">
    <location>
        <begin position="1"/>
        <end position="24"/>
    </location>
</feature>
<keyword evidence="4" id="KW-0934">Plastid</keyword>
<protein>
    <recommendedName>
        <fullName evidence="10">Small ribosomal subunit protein bS20c</fullName>
    </recommendedName>
    <alternativeName>
        <fullName evidence="11">30S ribosomal protein S20, chloroplastic</fullName>
    </alternativeName>
</protein>
<keyword evidence="6" id="KW-0694">RNA-binding</keyword>
<name>A0A9R0VLU0_TRITD</name>
<reference evidence="13 14" key="1">
    <citation type="submission" date="2017-09" db="EMBL/GenBank/DDBJ databases">
        <authorList>
            <consortium name="International Durum Wheat Genome Sequencing Consortium (IDWGSC)"/>
            <person name="Milanesi L."/>
        </authorList>
    </citation>
    <scope>NUCLEOTIDE SEQUENCE [LARGE SCALE GENOMIC DNA]</scope>
    <source>
        <strain evidence="14">cv. Svevo</strain>
    </source>
</reference>
<dbReference type="OMA" id="REVAYPP"/>
<dbReference type="PANTHER" id="PTHR33398:SF1">
    <property type="entry name" value="SMALL RIBOSOMAL SUBUNIT PROTEIN BS20C"/>
    <property type="match status" value="1"/>
</dbReference>
<dbReference type="GO" id="GO:0070181">
    <property type="term" value="F:small ribosomal subunit rRNA binding"/>
    <property type="evidence" value="ECO:0007669"/>
    <property type="project" value="TreeGrafter"/>
</dbReference>
<keyword evidence="3" id="KW-0150">Chloroplast</keyword>
<proteinExistence type="inferred from homology"/>
<dbReference type="SUPFAM" id="SSF46992">
    <property type="entry name" value="Ribosomal protein S20"/>
    <property type="match status" value="1"/>
</dbReference>
<dbReference type="Gramene" id="TRITD3Av1G178810.1">
    <property type="protein sequence ID" value="TRITD3Av1G178810.1"/>
    <property type="gene ID" value="TRITD3Av1G178810"/>
</dbReference>
<keyword evidence="8" id="KW-0689">Ribosomal protein</keyword>
<evidence type="ECO:0000256" key="5">
    <source>
        <dbReference type="ARBA" id="ARBA00022730"/>
    </source>
</evidence>
<dbReference type="GO" id="GO:0003735">
    <property type="term" value="F:structural constituent of ribosome"/>
    <property type="evidence" value="ECO:0007669"/>
    <property type="project" value="InterPro"/>
</dbReference>
<keyword evidence="14" id="KW-1185">Reference proteome</keyword>
<evidence type="ECO:0000256" key="7">
    <source>
        <dbReference type="ARBA" id="ARBA00022946"/>
    </source>
</evidence>
<sequence length="285" mass="31026">MATATSPLLSLSSLSASLPSPSRAPASLSLRAVAPQARLSTSYAAFPIGGFGASPSTGRLRRRGLQVVCAAEPPKTGRQPDSVKKRERQNDRHRIRNHARKAEMRTRMKKVFRALEKLRKKADAQPEEIIEIEKMISEAYKAIDKTVKVGAMHRNTGDHRKSRLARRKKAIEIIRGCDLNALGLVVLTANISRGSQVPKSFYLAQADVVEVEHLAAEAQLEAEQAGAAFATLVTDSGLVAENQAILDSLQSEREVAYPPPRHEMGADLSGQQWGGGDAEDSPHRQ</sequence>
<evidence type="ECO:0000256" key="10">
    <source>
        <dbReference type="ARBA" id="ARBA00074494"/>
    </source>
</evidence>
<evidence type="ECO:0000313" key="14">
    <source>
        <dbReference type="Proteomes" id="UP000324705"/>
    </source>
</evidence>
<dbReference type="InterPro" id="IPR002583">
    <property type="entry name" value="Ribosomal_bS20"/>
</dbReference>
<gene>
    <name evidence="13" type="ORF">TRITD_3Av1G178810</name>
</gene>
<evidence type="ECO:0000313" key="13">
    <source>
        <dbReference type="EMBL" id="VAH63289.1"/>
    </source>
</evidence>
<evidence type="ECO:0000256" key="2">
    <source>
        <dbReference type="ARBA" id="ARBA00007634"/>
    </source>
</evidence>
<dbReference type="InterPro" id="IPR036510">
    <property type="entry name" value="Ribosomal_bS20_sf"/>
</dbReference>
<evidence type="ECO:0000256" key="12">
    <source>
        <dbReference type="SAM" id="MobiDB-lite"/>
    </source>
</evidence>
<keyword evidence="7" id="KW-0809">Transit peptide</keyword>
<dbReference type="Gene3D" id="1.20.58.110">
    <property type="entry name" value="Ribosomal protein S20"/>
    <property type="match status" value="1"/>
</dbReference>
<dbReference type="Pfam" id="PF01649">
    <property type="entry name" value="Ribosomal_S20p"/>
    <property type="match status" value="1"/>
</dbReference>
<evidence type="ECO:0000256" key="3">
    <source>
        <dbReference type="ARBA" id="ARBA00022528"/>
    </source>
</evidence>
<dbReference type="HAMAP" id="MF_00500">
    <property type="entry name" value="Ribosomal_bS20"/>
    <property type="match status" value="1"/>
</dbReference>
<keyword evidence="5" id="KW-0699">rRNA-binding</keyword>
<dbReference type="AlphaFoldDB" id="A0A9R0VLU0"/>
<dbReference type="PANTHER" id="PTHR33398">
    <property type="entry name" value="30S RIBOSOMAL PROTEIN S20"/>
    <property type="match status" value="1"/>
</dbReference>
<accession>A0A9R0VLU0</accession>
<feature type="region of interest" description="Disordered" evidence="12">
    <location>
        <begin position="72"/>
        <end position="91"/>
    </location>
</feature>
<dbReference type="Proteomes" id="UP000324705">
    <property type="component" value="Chromosome 3A"/>
</dbReference>